<dbReference type="CDD" id="cd07247">
    <property type="entry name" value="SgaA_N_like"/>
    <property type="match status" value="1"/>
</dbReference>
<dbReference type="InterPro" id="IPR029068">
    <property type="entry name" value="Glyas_Bleomycin-R_OHBP_Dase"/>
</dbReference>
<evidence type="ECO:0000259" key="1">
    <source>
        <dbReference type="PROSITE" id="PS51819"/>
    </source>
</evidence>
<dbReference type="PROSITE" id="PS51819">
    <property type="entry name" value="VOC"/>
    <property type="match status" value="1"/>
</dbReference>
<dbReference type="Gene3D" id="3.10.180.10">
    <property type="entry name" value="2,3-Dihydroxybiphenyl 1,2-Dioxygenase, domain 1"/>
    <property type="match status" value="1"/>
</dbReference>
<dbReference type="RefSeq" id="WP_196937153.1">
    <property type="nucleotide sequence ID" value="NZ_MU158698.1"/>
</dbReference>
<dbReference type="InterPro" id="IPR052164">
    <property type="entry name" value="Anthracycline_SecMetBiosynth"/>
</dbReference>
<comment type="caution">
    <text evidence="2">The sequence shown here is derived from an EMBL/GenBank/DDBJ whole genome shotgun (WGS) entry which is preliminary data.</text>
</comment>
<dbReference type="Pfam" id="PF00903">
    <property type="entry name" value="Glyoxalase"/>
    <property type="match status" value="1"/>
</dbReference>
<dbReference type="EMBL" id="PRDK01000009">
    <property type="protein sequence ID" value="MBE8715311.1"/>
    <property type="molecule type" value="Genomic_DNA"/>
</dbReference>
<reference evidence="2" key="1">
    <citation type="submission" date="2018-02" db="EMBL/GenBank/DDBJ databases">
        <authorList>
            <person name="Vasarhelyi B.M."/>
            <person name="Deshmukh S."/>
            <person name="Balint B."/>
            <person name="Kukolya J."/>
        </authorList>
    </citation>
    <scope>NUCLEOTIDE SEQUENCE</scope>
    <source>
        <strain evidence="2">KB22</strain>
    </source>
</reference>
<dbReference type="Proteomes" id="UP000616201">
    <property type="component" value="Unassembled WGS sequence"/>
</dbReference>
<name>A0A928V1L7_9SPHI</name>
<sequence>MTALNSQKLKHEQIQYIEFLSKNLVQAKNFYTNCFGWKFTDYGAQYTAFAGDYVDGGFAYGEPINGSILIILYSVDIEATKSKVVNAGGTIVKDVFSFPGGKRFQFTDLDGYELAVWTE</sequence>
<dbReference type="PANTHER" id="PTHR33993:SF1">
    <property type="entry name" value="GLYOXALASE FAMILY PROTEIN"/>
    <property type="match status" value="1"/>
</dbReference>
<feature type="domain" description="VOC" evidence="1">
    <location>
        <begin position="13"/>
        <end position="119"/>
    </location>
</feature>
<protein>
    <submittedName>
        <fullName evidence="2">Glyoxalase family protein</fullName>
    </submittedName>
</protein>
<keyword evidence="3" id="KW-1185">Reference proteome</keyword>
<dbReference type="SUPFAM" id="SSF54593">
    <property type="entry name" value="Glyoxalase/Bleomycin resistance protein/Dihydroxybiphenyl dioxygenase"/>
    <property type="match status" value="1"/>
</dbReference>
<accession>A0A928V1L7</accession>
<gene>
    <name evidence="2" type="ORF">C4F49_16685</name>
</gene>
<evidence type="ECO:0000313" key="2">
    <source>
        <dbReference type="EMBL" id="MBE8715311.1"/>
    </source>
</evidence>
<dbReference type="PANTHER" id="PTHR33993">
    <property type="entry name" value="GLYOXALASE-RELATED"/>
    <property type="match status" value="1"/>
</dbReference>
<organism evidence="2 3">
    <name type="scientific">Sphingobacterium hungaricum</name>
    <dbReference type="NCBI Taxonomy" id="2082723"/>
    <lineage>
        <taxon>Bacteria</taxon>
        <taxon>Pseudomonadati</taxon>
        <taxon>Bacteroidota</taxon>
        <taxon>Sphingobacteriia</taxon>
        <taxon>Sphingobacteriales</taxon>
        <taxon>Sphingobacteriaceae</taxon>
        <taxon>Sphingobacterium</taxon>
    </lineage>
</organism>
<dbReference type="InterPro" id="IPR004360">
    <property type="entry name" value="Glyas_Fos-R_dOase_dom"/>
</dbReference>
<dbReference type="InterPro" id="IPR037523">
    <property type="entry name" value="VOC_core"/>
</dbReference>
<dbReference type="AlphaFoldDB" id="A0A928V1L7"/>
<proteinExistence type="predicted"/>
<evidence type="ECO:0000313" key="3">
    <source>
        <dbReference type="Proteomes" id="UP000616201"/>
    </source>
</evidence>